<dbReference type="GeneID" id="35602827"/>
<keyword evidence="3" id="KW-1185">Reference proteome</keyword>
<feature type="domain" description="Calcineurin-like phosphoesterase" evidence="1">
    <location>
        <begin position="2"/>
        <end position="205"/>
    </location>
</feature>
<dbReference type="PANTHER" id="PTHR12905">
    <property type="entry name" value="METALLOPHOSPHOESTERASE"/>
    <property type="match status" value="1"/>
</dbReference>
<dbReference type="CDD" id="cd07379">
    <property type="entry name" value="MPP_239FB"/>
    <property type="match status" value="1"/>
</dbReference>
<dbReference type="PANTHER" id="PTHR12905:SF0">
    <property type="entry name" value="CALCINEURIN-LIKE PHOSPHOESTERASE DOMAIN-CONTAINING PROTEIN"/>
    <property type="match status" value="1"/>
</dbReference>
<reference evidence="2 3" key="1">
    <citation type="submission" date="2016-03" db="EMBL/GenBank/DDBJ databases">
        <authorList>
            <person name="Ploux O."/>
        </authorList>
    </citation>
    <scope>NUCLEOTIDE SEQUENCE [LARGE SCALE GENOMIC DNA]</scope>
    <source>
        <strain evidence="2 3">URUG2</strain>
    </source>
</reference>
<dbReference type="GO" id="GO:0016787">
    <property type="term" value="F:hydrolase activity"/>
    <property type="evidence" value="ECO:0007669"/>
    <property type="project" value="InterPro"/>
</dbReference>
<evidence type="ECO:0000259" key="1">
    <source>
        <dbReference type="Pfam" id="PF00149"/>
    </source>
</evidence>
<dbReference type="AlphaFoldDB" id="A0A2D3V216"/>
<dbReference type="InterPro" id="IPR029052">
    <property type="entry name" value="Metallo-depent_PP-like"/>
</dbReference>
<gene>
    <name evidence="2" type="ORF">RCC_07715</name>
</gene>
<evidence type="ECO:0000313" key="3">
    <source>
        <dbReference type="Proteomes" id="UP000225277"/>
    </source>
</evidence>
<accession>A0A2D3V216</accession>
<name>A0A2D3V216_9PEZI</name>
<dbReference type="SUPFAM" id="SSF56300">
    <property type="entry name" value="Metallo-dependent phosphatases"/>
    <property type="match status" value="1"/>
</dbReference>
<dbReference type="InterPro" id="IPR051693">
    <property type="entry name" value="UPF0046_metallophosphoest"/>
</dbReference>
<sequence length="272" mass="29857">MLKFMILSDTHNFERDSAETFPLSGPLPKVDVVLHCGDLTFVGGLSSYKKALRMLGDFDAELRLVIAGNHDLSLDGTYWSSHLGEDDDPAEHEKAMETMTGPLAHAAGVTYLQEGLHSFTLKSGSSFKIFASPYQPEFCDWAFGYPRNEGEQRWNIPKGVDIVMTHGPPLNVLDLCKGGNMGCAALLNEVKSVAPLMHCFGHIHEGYGVEKKIWNVSNEAQGVVVKVNMAGCEKAAEEYKIERGSSTLMVNAAIMNEEYKPVNAPILIELPL</sequence>
<dbReference type="Pfam" id="PF00149">
    <property type="entry name" value="Metallophos"/>
    <property type="match status" value="1"/>
</dbReference>
<dbReference type="Proteomes" id="UP000225277">
    <property type="component" value="Unassembled WGS sequence"/>
</dbReference>
<dbReference type="EMBL" id="FJUY01000012">
    <property type="protein sequence ID" value="CZT21848.1"/>
    <property type="molecule type" value="Genomic_DNA"/>
</dbReference>
<dbReference type="Gene3D" id="3.60.21.10">
    <property type="match status" value="1"/>
</dbReference>
<organism evidence="2 3">
    <name type="scientific">Ramularia collo-cygni</name>
    <dbReference type="NCBI Taxonomy" id="112498"/>
    <lineage>
        <taxon>Eukaryota</taxon>
        <taxon>Fungi</taxon>
        <taxon>Dikarya</taxon>
        <taxon>Ascomycota</taxon>
        <taxon>Pezizomycotina</taxon>
        <taxon>Dothideomycetes</taxon>
        <taxon>Dothideomycetidae</taxon>
        <taxon>Mycosphaerellales</taxon>
        <taxon>Mycosphaerellaceae</taxon>
        <taxon>Ramularia</taxon>
    </lineage>
</organism>
<dbReference type="OrthoDB" id="630188at2759"/>
<dbReference type="InterPro" id="IPR004843">
    <property type="entry name" value="Calcineurin-like_PHP"/>
</dbReference>
<proteinExistence type="predicted"/>
<evidence type="ECO:0000313" key="2">
    <source>
        <dbReference type="EMBL" id="CZT21848.1"/>
    </source>
</evidence>
<protein>
    <submittedName>
        <fullName evidence="2">Related to metallophosphoesterase domain-containing protein 2</fullName>
    </submittedName>
</protein>
<dbReference type="RefSeq" id="XP_023628737.1">
    <property type="nucleotide sequence ID" value="XM_023772969.1"/>
</dbReference>